<evidence type="ECO:0000313" key="3">
    <source>
        <dbReference type="Proteomes" id="UP000694845"/>
    </source>
</evidence>
<dbReference type="AlphaFoldDB" id="A0A8B7Y240"/>
<feature type="domain" description="Farnesoic acid O-methyl transferase" evidence="2">
    <location>
        <begin position="105"/>
        <end position="246"/>
    </location>
</feature>
<protein>
    <submittedName>
        <fullName evidence="4">Uncharacterized protein LOC110976746</fullName>
    </submittedName>
</protein>
<dbReference type="RefSeq" id="XP_022086001.1">
    <property type="nucleotide sequence ID" value="XM_022230309.1"/>
</dbReference>
<dbReference type="Pfam" id="PF12248">
    <property type="entry name" value="Methyltransf_FA"/>
    <property type="match status" value="1"/>
</dbReference>
<dbReference type="Proteomes" id="UP000694845">
    <property type="component" value="Unplaced"/>
</dbReference>
<dbReference type="PANTHER" id="PTHR36695">
    <property type="entry name" value="AGAP008648-PA"/>
    <property type="match status" value="1"/>
</dbReference>
<accession>A0A8B7Y240</accession>
<evidence type="ECO:0000256" key="1">
    <source>
        <dbReference type="SAM" id="SignalP"/>
    </source>
</evidence>
<sequence length="255" mass="28055">MGEPKHPLSLILLGILATISSVDGKVCYLGQEPDFSSTLKWVLPYRDPCKCQDVRLGSINTDALDRPFEPAYFNLSTVVFEDLKAVVQLLDCKPGCSTFEASGYGYKFMFAALPRSSDETISVEFAVRANDQVHIALSSHNDDSSQMYEVVIGGWFDTKSVIRRRRQGQNVVAKADPSGWLDGDTYKPFWIRATPGVGGDGRATLTIRVGRGSDTEPFMGYLDTSPLSVSYLGFSMWGDSVGEYRFCGLELAADN</sequence>
<keyword evidence="1" id="KW-0732">Signal</keyword>
<dbReference type="InterPro" id="IPR022041">
    <property type="entry name" value="Methyltransf_FA"/>
</dbReference>
<evidence type="ECO:0000259" key="2">
    <source>
        <dbReference type="Pfam" id="PF12248"/>
    </source>
</evidence>
<feature type="signal peptide" evidence="1">
    <location>
        <begin position="1"/>
        <end position="24"/>
    </location>
</feature>
<proteinExistence type="predicted"/>
<gene>
    <name evidence="4" type="primary">LOC110976746</name>
</gene>
<name>A0A8B7Y240_ACAPL</name>
<reference evidence="4" key="1">
    <citation type="submission" date="2025-08" db="UniProtKB">
        <authorList>
            <consortium name="RefSeq"/>
        </authorList>
    </citation>
    <scope>IDENTIFICATION</scope>
</reference>
<keyword evidence="3" id="KW-1185">Reference proteome</keyword>
<dbReference type="OrthoDB" id="2142040at2759"/>
<evidence type="ECO:0000313" key="4">
    <source>
        <dbReference type="RefSeq" id="XP_022086001.1"/>
    </source>
</evidence>
<dbReference type="GeneID" id="110976746"/>
<dbReference type="OMA" id="CECKEIR"/>
<organism evidence="3 4">
    <name type="scientific">Acanthaster planci</name>
    <name type="common">Crown-of-thorns starfish</name>
    <dbReference type="NCBI Taxonomy" id="133434"/>
    <lineage>
        <taxon>Eukaryota</taxon>
        <taxon>Metazoa</taxon>
        <taxon>Echinodermata</taxon>
        <taxon>Eleutherozoa</taxon>
        <taxon>Asterozoa</taxon>
        <taxon>Asteroidea</taxon>
        <taxon>Valvatacea</taxon>
        <taxon>Valvatida</taxon>
        <taxon>Acanthasteridae</taxon>
        <taxon>Acanthaster</taxon>
    </lineage>
</organism>
<dbReference type="PANTHER" id="PTHR36695:SF12">
    <property type="entry name" value="AGAP008648-PA"/>
    <property type="match status" value="1"/>
</dbReference>
<dbReference type="KEGG" id="aplc:110976746"/>
<feature type="chain" id="PRO_5034294860" evidence="1">
    <location>
        <begin position="25"/>
        <end position="255"/>
    </location>
</feature>